<protein>
    <recommendedName>
        <fullName evidence="4">YhhN-like protein</fullName>
    </recommendedName>
</protein>
<dbReference type="EMBL" id="JBHTJR010000030">
    <property type="protein sequence ID" value="MFD0992746.1"/>
    <property type="molecule type" value="Genomic_DNA"/>
</dbReference>
<feature type="transmembrane region" description="Helical" evidence="1">
    <location>
        <begin position="188"/>
        <end position="206"/>
    </location>
</feature>
<keyword evidence="3" id="KW-1185">Reference proteome</keyword>
<gene>
    <name evidence="2" type="ORF">ACFQ1U_05985</name>
</gene>
<comment type="caution">
    <text evidence="2">The sequence shown here is derived from an EMBL/GenBank/DDBJ whole genome shotgun (WGS) entry which is preliminary data.</text>
</comment>
<organism evidence="2 3">
    <name type="scientific">Tenacibaculum geojense</name>
    <dbReference type="NCBI Taxonomy" id="915352"/>
    <lineage>
        <taxon>Bacteria</taxon>
        <taxon>Pseudomonadati</taxon>
        <taxon>Bacteroidota</taxon>
        <taxon>Flavobacteriia</taxon>
        <taxon>Flavobacteriales</taxon>
        <taxon>Flavobacteriaceae</taxon>
        <taxon>Tenacibaculum</taxon>
    </lineage>
</organism>
<dbReference type="Proteomes" id="UP001597062">
    <property type="component" value="Unassembled WGS sequence"/>
</dbReference>
<feature type="transmembrane region" description="Helical" evidence="1">
    <location>
        <begin position="165"/>
        <end position="182"/>
    </location>
</feature>
<dbReference type="RefSeq" id="WP_386106336.1">
    <property type="nucleotide sequence ID" value="NZ_JBHTJR010000030.1"/>
</dbReference>
<feature type="transmembrane region" description="Helical" evidence="1">
    <location>
        <begin position="30"/>
        <end position="47"/>
    </location>
</feature>
<feature type="transmembrane region" description="Helical" evidence="1">
    <location>
        <begin position="77"/>
        <end position="96"/>
    </location>
</feature>
<reference evidence="3" key="1">
    <citation type="journal article" date="2019" name="Int. J. Syst. Evol. Microbiol.">
        <title>The Global Catalogue of Microorganisms (GCM) 10K type strain sequencing project: providing services to taxonomists for standard genome sequencing and annotation.</title>
        <authorList>
            <consortium name="The Broad Institute Genomics Platform"/>
            <consortium name="The Broad Institute Genome Sequencing Center for Infectious Disease"/>
            <person name="Wu L."/>
            <person name="Ma J."/>
        </authorList>
    </citation>
    <scope>NUCLEOTIDE SEQUENCE [LARGE SCALE GENOMIC DNA]</scope>
    <source>
        <strain evidence="3">CCUG 60527</strain>
    </source>
</reference>
<feature type="transmembrane region" description="Helical" evidence="1">
    <location>
        <begin position="108"/>
        <end position="126"/>
    </location>
</feature>
<evidence type="ECO:0008006" key="4">
    <source>
        <dbReference type="Google" id="ProtNLM"/>
    </source>
</evidence>
<sequence>MLKKQVLLSFFIVFWIADVLMIYFNKHNLLPITRFLSLSSIVLYGYVAIKRITISFILLCVLIVSTGFLFSLNAYTISGLISLCCLRAIWSILLLYQRPNRKDYKSIFIIFGVLTCAISIVLYTMYVSTLFFYLSIFTTVSLMFLLAVSFANILATGPKYGNLEMLLSVFIFVVSDSLSGAKKIEGTTTFYLMLSVLLYNLAYYFLMKSLIKHDKHLKH</sequence>
<keyword evidence="1" id="KW-0812">Transmembrane</keyword>
<accession>A0ABW3JR08</accession>
<name>A0ABW3JR08_9FLAO</name>
<keyword evidence="1" id="KW-0472">Membrane</keyword>
<feature type="transmembrane region" description="Helical" evidence="1">
    <location>
        <begin position="54"/>
        <end position="71"/>
    </location>
</feature>
<feature type="transmembrane region" description="Helical" evidence="1">
    <location>
        <begin position="132"/>
        <end position="153"/>
    </location>
</feature>
<feature type="transmembrane region" description="Helical" evidence="1">
    <location>
        <begin position="7"/>
        <end position="24"/>
    </location>
</feature>
<evidence type="ECO:0000313" key="3">
    <source>
        <dbReference type="Proteomes" id="UP001597062"/>
    </source>
</evidence>
<evidence type="ECO:0000256" key="1">
    <source>
        <dbReference type="SAM" id="Phobius"/>
    </source>
</evidence>
<evidence type="ECO:0000313" key="2">
    <source>
        <dbReference type="EMBL" id="MFD0992746.1"/>
    </source>
</evidence>
<keyword evidence="1" id="KW-1133">Transmembrane helix</keyword>
<proteinExistence type="predicted"/>